<protein>
    <submittedName>
        <fullName evidence="1">Uncharacterized protein</fullName>
    </submittedName>
</protein>
<evidence type="ECO:0000313" key="2">
    <source>
        <dbReference type="Proteomes" id="UP001163321"/>
    </source>
</evidence>
<dbReference type="Proteomes" id="UP001163321">
    <property type="component" value="Chromosome 1"/>
</dbReference>
<keyword evidence="2" id="KW-1185">Reference proteome</keyword>
<name>A0ACC0WWT3_9STRA</name>
<accession>A0ACC0WWT3</accession>
<evidence type="ECO:0000313" key="1">
    <source>
        <dbReference type="EMBL" id="KAI9922490.1"/>
    </source>
</evidence>
<comment type="caution">
    <text evidence="1">The sequence shown here is derived from an EMBL/GenBank/DDBJ whole genome shotgun (WGS) entry which is preliminary data.</text>
</comment>
<organism evidence="1 2">
    <name type="scientific">Peronosclerospora sorghi</name>
    <dbReference type="NCBI Taxonomy" id="230839"/>
    <lineage>
        <taxon>Eukaryota</taxon>
        <taxon>Sar</taxon>
        <taxon>Stramenopiles</taxon>
        <taxon>Oomycota</taxon>
        <taxon>Peronosporomycetes</taxon>
        <taxon>Peronosporales</taxon>
        <taxon>Peronosporaceae</taxon>
        <taxon>Peronosclerospora</taxon>
    </lineage>
</organism>
<proteinExistence type="predicted"/>
<reference evidence="1 2" key="1">
    <citation type="journal article" date="2022" name="bioRxiv">
        <title>The genome of the oomycete Peronosclerospora sorghi, a cosmopolitan pathogen of maize and sorghum, is inflated with dispersed pseudogenes.</title>
        <authorList>
            <person name="Fletcher K."/>
            <person name="Martin F."/>
            <person name="Isakeit T."/>
            <person name="Cavanaugh K."/>
            <person name="Magill C."/>
            <person name="Michelmore R."/>
        </authorList>
    </citation>
    <scope>NUCLEOTIDE SEQUENCE [LARGE SCALE GENOMIC DNA]</scope>
    <source>
        <strain evidence="1">P6</strain>
    </source>
</reference>
<gene>
    <name evidence="1" type="ORF">PsorP6_001874</name>
</gene>
<sequence length="80" mass="8699">MPSKRNEPVLYVEKTGYSPAHVTSGIQLAIENKFPGTVRSSGVDVRSNTTTNSISDEASLQEDAANKERARFATSVDRTI</sequence>
<dbReference type="EMBL" id="CM047580">
    <property type="protein sequence ID" value="KAI9922490.1"/>
    <property type="molecule type" value="Genomic_DNA"/>
</dbReference>